<evidence type="ECO:0000313" key="3">
    <source>
        <dbReference type="Proteomes" id="UP000504637"/>
    </source>
</evidence>
<dbReference type="SMART" id="SM00220">
    <property type="entry name" value="S_TKc"/>
    <property type="match status" value="1"/>
</dbReference>
<sequence length="482" mass="54914">MQRLYQWTAQLQLHDGASALVRSDFTAVGSLHNSPRCCSPRRLSMPSATRIKYKWIYGAENLETYEPGGYHPVTTDQIIHNRYRITNKLGHGGYSTIWLAHDQERQQYVALKIGMSRFDSVRREIATLRALEKRPCSLKWDPAWMKCAVLPRVLDAFDVTGPNGVYACYTLAPIQGDLQEALFSGMFHIPVARTLAAKLMLTVSFLHAHGVCHGDIHLQNVLVERTEPIDHLSVEEYWETFGEPETEPIEREDGKPLTSNVPPVATLAWSSEKEATDLTLENAKRLVISDFGEAFDPSSKTRLGKDSHVPLAKRAPEAFFEPDQPLSYASDVWSLGTAIWGIIGMKNLFSDDEPQNSTVAQQIDLLGADHLPPKWKSIWQRPQSEILVEDRRPHPPEWKREPWPPLNTAFEKFVQKYRREEGYVPFEADETAAILALMRGMLRFDPKERLTIEEALQSEWMVKWALPELREAMQSDCGQSHE</sequence>
<keyword evidence="1" id="KW-0547">Nucleotide-binding</keyword>
<dbReference type="RefSeq" id="XP_033458430.1">
    <property type="nucleotide sequence ID" value="XM_033605105.1"/>
</dbReference>
<accession>A0A6J3M1L8</accession>
<keyword evidence="4" id="KW-0808">Transferase</keyword>
<dbReference type="GO" id="GO:0005737">
    <property type="term" value="C:cytoplasm"/>
    <property type="evidence" value="ECO:0007669"/>
    <property type="project" value="TreeGrafter"/>
</dbReference>
<name>A0A6J3M1L8_9PEZI</name>
<dbReference type="PROSITE" id="PS50011">
    <property type="entry name" value="PROTEIN_KINASE_DOM"/>
    <property type="match status" value="1"/>
</dbReference>
<dbReference type="InterPro" id="IPR011009">
    <property type="entry name" value="Kinase-like_dom_sf"/>
</dbReference>
<dbReference type="GO" id="GO:0005634">
    <property type="term" value="C:nucleus"/>
    <property type="evidence" value="ECO:0007669"/>
    <property type="project" value="TreeGrafter"/>
</dbReference>
<dbReference type="AlphaFoldDB" id="A0A6J3M1L8"/>
<dbReference type="GeneID" id="54362905"/>
<dbReference type="InterPro" id="IPR017441">
    <property type="entry name" value="Protein_kinase_ATP_BS"/>
</dbReference>
<keyword evidence="3" id="KW-1185">Reference proteome</keyword>
<feature type="domain" description="Protein kinase" evidence="2">
    <location>
        <begin position="83"/>
        <end position="461"/>
    </location>
</feature>
<reference evidence="4" key="3">
    <citation type="submission" date="2025-08" db="UniProtKB">
        <authorList>
            <consortium name="RefSeq"/>
        </authorList>
    </citation>
    <scope>IDENTIFICATION</scope>
    <source>
        <strain evidence="4">CBS 342.82</strain>
    </source>
</reference>
<keyword evidence="4" id="KW-0418">Kinase</keyword>
<dbReference type="OrthoDB" id="5979581at2759"/>
<reference evidence="4" key="1">
    <citation type="submission" date="2020-01" db="EMBL/GenBank/DDBJ databases">
        <authorList>
            <consortium name="DOE Joint Genome Institute"/>
            <person name="Haridas S."/>
            <person name="Albert R."/>
            <person name="Binder M."/>
            <person name="Bloem J."/>
            <person name="Labutti K."/>
            <person name="Salamov A."/>
            <person name="Andreopoulos B."/>
            <person name="Baker S.E."/>
            <person name="Barry K."/>
            <person name="Bills G."/>
            <person name="Bluhm B.H."/>
            <person name="Cannon C."/>
            <person name="Castanera R."/>
            <person name="Culley D.E."/>
            <person name="Daum C."/>
            <person name="Ezra D."/>
            <person name="Gonzalez J.B."/>
            <person name="Henrissat B."/>
            <person name="Kuo A."/>
            <person name="Liang C."/>
            <person name="Lipzen A."/>
            <person name="Lutzoni F."/>
            <person name="Magnuson J."/>
            <person name="Mondo S."/>
            <person name="Nolan M."/>
            <person name="Ohm R."/>
            <person name="Pangilinan J."/>
            <person name="Park H.-J."/>
            <person name="Ramirez L."/>
            <person name="Alfaro M."/>
            <person name="Sun H."/>
            <person name="Tritt A."/>
            <person name="Yoshinaga Y."/>
            <person name="Zwiers L.-H."/>
            <person name="Turgeon B.G."/>
            <person name="Goodwin S.B."/>
            <person name="Spatafora J.W."/>
            <person name="Crous P.W."/>
            <person name="Grigoriev I.V."/>
        </authorList>
    </citation>
    <scope>NUCLEOTIDE SEQUENCE</scope>
    <source>
        <strain evidence="4">CBS 342.82</strain>
    </source>
</reference>
<reference evidence="4" key="2">
    <citation type="submission" date="2020-04" db="EMBL/GenBank/DDBJ databases">
        <authorList>
            <consortium name="NCBI Genome Project"/>
        </authorList>
    </citation>
    <scope>NUCLEOTIDE SEQUENCE</scope>
    <source>
        <strain evidence="4">CBS 342.82</strain>
    </source>
</reference>
<dbReference type="Proteomes" id="UP000504637">
    <property type="component" value="Unplaced"/>
</dbReference>
<feature type="binding site" evidence="1">
    <location>
        <position position="112"/>
    </location>
    <ligand>
        <name>ATP</name>
        <dbReference type="ChEBI" id="CHEBI:30616"/>
    </ligand>
</feature>
<dbReference type="PANTHER" id="PTHR44167">
    <property type="entry name" value="OVARIAN-SPECIFIC SERINE/THREONINE-PROTEIN KINASE LOK-RELATED"/>
    <property type="match status" value="1"/>
</dbReference>
<dbReference type="Gene3D" id="1.10.510.10">
    <property type="entry name" value="Transferase(Phosphotransferase) domain 1"/>
    <property type="match status" value="1"/>
</dbReference>
<dbReference type="Pfam" id="PF00069">
    <property type="entry name" value="Pkinase"/>
    <property type="match status" value="2"/>
</dbReference>
<dbReference type="GO" id="GO:0044773">
    <property type="term" value="P:mitotic DNA damage checkpoint signaling"/>
    <property type="evidence" value="ECO:0007669"/>
    <property type="project" value="TreeGrafter"/>
</dbReference>
<evidence type="ECO:0000256" key="1">
    <source>
        <dbReference type="PROSITE-ProRule" id="PRU10141"/>
    </source>
</evidence>
<organism evidence="4">
    <name type="scientific">Dissoconium aciculare CBS 342.82</name>
    <dbReference type="NCBI Taxonomy" id="1314786"/>
    <lineage>
        <taxon>Eukaryota</taxon>
        <taxon>Fungi</taxon>
        <taxon>Dikarya</taxon>
        <taxon>Ascomycota</taxon>
        <taxon>Pezizomycotina</taxon>
        <taxon>Dothideomycetes</taxon>
        <taxon>Dothideomycetidae</taxon>
        <taxon>Mycosphaerellales</taxon>
        <taxon>Dissoconiaceae</taxon>
        <taxon>Dissoconium</taxon>
    </lineage>
</organism>
<dbReference type="GO" id="GO:0004674">
    <property type="term" value="F:protein serine/threonine kinase activity"/>
    <property type="evidence" value="ECO:0007669"/>
    <property type="project" value="TreeGrafter"/>
</dbReference>
<dbReference type="GO" id="GO:0005524">
    <property type="term" value="F:ATP binding"/>
    <property type="evidence" value="ECO:0007669"/>
    <property type="project" value="UniProtKB-UniRule"/>
</dbReference>
<dbReference type="Gene3D" id="3.30.200.20">
    <property type="entry name" value="Phosphorylase Kinase, domain 1"/>
    <property type="match status" value="1"/>
</dbReference>
<evidence type="ECO:0000259" key="2">
    <source>
        <dbReference type="PROSITE" id="PS50011"/>
    </source>
</evidence>
<dbReference type="PANTHER" id="PTHR44167:SF31">
    <property type="entry name" value="PROTEIN CBG02007"/>
    <property type="match status" value="1"/>
</dbReference>
<protein>
    <submittedName>
        <fullName evidence="4">Protein kinase</fullName>
    </submittedName>
</protein>
<proteinExistence type="predicted"/>
<gene>
    <name evidence="4" type="ORF">K489DRAFT_381381</name>
</gene>
<dbReference type="InterPro" id="IPR000719">
    <property type="entry name" value="Prot_kinase_dom"/>
</dbReference>
<evidence type="ECO:0000313" key="4">
    <source>
        <dbReference type="RefSeq" id="XP_033458430.1"/>
    </source>
</evidence>
<dbReference type="PROSITE" id="PS00107">
    <property type="entry name" value="PROTEIN_KINASE_ATP"/>
    <property type="match status" value="1"/>
</dbReference>
<keyword evidence="1" id="KW-0067">ATP-binding</keyword>
<dbReference type="SUPFAM" id="SSF56112">
    <property type="entry name" value="Protein kinase-like (PK-like)"/>
    <property type="match status" value="1"/>
</dbReference>